<evidence type="ECO:0000313" key="2">
    <source>
        <dbReference type="Proteomes" id="UP001430953"/>
    </source>
</evidence>
<name>A0AAW2GM75_9HYME</name>
<protein>
    <submittedName>
        <fullName evidence="1">Uncharacterized protein</fullName>
    </submittedName>
</protein>
<accession>A0AAW2GM75</accession>
<comment type="caution">
    <text evidence="1">The sequence shown here is derived from an EMBL/GenBank/DDBJ whole genome shotgun (WGS) entry which is preliminary data.</text>
</comment>
<proteinExistence type="predicted"/>
<dbReference type="AlphaFoldDB" id="A0AAW2GM75"/>
<reference evidence="1 2" key="1">
    <citation type="submission" date="2023-03" db="EMBL/GenBank/DDBJ databases">
        <title>High recombination rates correlate with genetic variation in Cardiocondyla obscurior ants.</title>
        <authorList>
            <person name="Errbii M."/>
        </authorList>
    </citation>
    <scope>NUCLEOTIDE SEQUENCE [LARGE SCALE GENOMIC DNA]</scope>
    <source>
        <strain evidence="1">Alpha-2009</strain>
        <tissue evidence="1">Whole body</tissue>
    </source>
</reference>
<organism evidence="1 2">
    <name type="scientific">Cardiocondyla obscurior</name>
    <dbReference type="NCBI Taxonomy" id="286306"/>
    <lineage>
        <taxon>Eukaryota</taxon>
        <taxon>Metazoa</taxon>
        <taxon>Ecdysozoa</taxon>
        <taxon>Arthropoda</taxon>
        <taxon>Hexapoda</taxon>
        <taxon>Insecta</taxon>
        <taxon>Pterygota</taxon>
        <taxon>Neoptera</taxon>
        <taxon>Endopterygota</taxon>
        <taxon>Hymenoptera</taxon>
        <taxon>Apocrita</taxon>
        <taxon>Aculeata</taxon>
        <taxon>Formicoidea</taxon>
        <taxon>Formicidae</taxon>
        <taxon>Myrmicinae</taxon>
        <taxon>Cardiocondyla</taxon>
    </lineage>
</organism>
<keyword evidence="2" id="KW-1185">Reference proteome</keyword>
<dbReference type="Proteomes" id="UP001430953">
    <property type="component" value="Unassembled WGS sequence"/>
</dbReference>
<evidence type="ECO:0000313" key="1">
    <source>
        <dbReference type="EMBL" id="KAL0128605.1"/>
    </source>
</evidence>
<dbReference type="EMBL" id="JADYXP020000003">
    <property type="protein sequence ID" value="KAL0128605.1"/>
    <property type="molecule type" value="Genomic_DNA"/>
</dbReference>
<sequence>MYRYHNENDRRYSSSSTAARAARFLPTQNQYSTNISSDHAVTAEMLGYRAQTSRGCRVQALLKLNYSENATKFIWDSNSDSCQHSYLSPYFHIIISFYYVALPISTQQAVLT</sequence>
<gene>
    <name evidence="1" type="ORF">PUN28_003760</name>
</gene>